<reference evidence="3 4" key="1">
    <citation type="submission" date="2017-05" db="EMBL/GenBank/DDBJ databases">
        <title>Vagococcus spp. assemblies.</title>
        <authorList>
            <person name="Gulvik C.A."/>
        </authorList>
    </citation>
    <scope>NUCLEOTIDE SEQUENCE [LARGE SCALE GENOMIC DNA]</scope>
    <source>
        <strain evidence="3 4">NCFB 2777</strain>
    </source>
</reference>
<evidence type="ECO:0000256" key="2">
    <source>
        <dbReference type="PIRSR" id="PIRSR001359-3"/>
    </source>
</evidence>
<evidence type="ECO:0000313" key="3">
    <source>
        <dbReference type="EMBL" id="RST97892.1"/>
    </source>
</evidence>
<feature type="active site" description="Proton donor" evidence="1">
    <location>
        <position position="82"/>
    </location>
</feature>
<dbReference type="OrthoDB" id="9803995at2"/>
<feature type="binding site" evidence="2">
    <location>
        <position position="134"/>
    </location>
    <ligand>
        <name>Zn(2+)</name>
        <dbReference type="ChEBI" id="CHEBI:29105"/>
        <label>2</label>
    </ligand>
</feature>
<dbReference type="Proteomes" id="UP000287239">
    <property type="component" value="Unassembled WGS sequence"/>
</dbReference>
<dbReference type="GeneID" id="98566922"/>
<protein>
    <submittedName>
        <fullName evidence="3">Fructose-bisphosphate aldolase</fullName>
    </submittedName>
</protein>
<dbReference type="SUPFAM" id="SSF51569">
    <property type="entry name" value="Aldolase"/>
    <property type="match status" value="1"/>
</dbReference>
<comment type="caution">
    <text evidence="3">The sequence shown here is derived from an EMBL/GenBank/DDBJ whole genome shotgun (WGS) entry which is preliminary data.</text>
</comment>
<evidence type="ECO:0000313" key="4">
    <source>
        <dbReference type="Proteomes" id="UP000287239"/>
    </source>
</evidence>
<dbReference type="GO" id="GO:0005975">
    <property type="term" value="P:carbohydrate metabolic process"/>
    <property type="evidence" value="ECO:0007669"/>
    <property type="project" value="InterPro"/>
</dbReference>
<dbReference type="InterPro" id="IPR050246">
    <property type="entry name" value="Class_II_FBP_aldolase"/>
</dbReference>
<evidence type="ECO:0000256" key="1">
    <source>
        <dbReference type="PIRSR" id="PIRSR001359-1"/>
    </source>
</evidence>
<proteinExistence type="predicted"/>
<keyword evidence="2" id="KW-0479">Metal-binding</keyword>
<dbReference type="RefSeq" id="WP_126778015.1">
    <property type="nucleotide sequence ID" value="NZ_NGJU01000001.1"/>
</dbReference>
<dbReference type="AlphaFoldDB" id="A0A429ZVY4"/>
<organism evidence="3 4">
    <name type="scientific">Vagococcus salmoninarum</name>
    <dbReference type="NCBI Taxonomy" id="2739"/>
    <lineage>
        <taxon>Bacteria</taxon>
        <taxon>Bacillati</taxon>
        <taxon>Bacillota</taxon>
        <taxon>Bacilli</taxon>
        <taxon>Lactobacillales</taxon>
        <taxon>Enterococcaceae</taxon>
        <taxon>Vagococcus</taxon>
    </lineage>
</organism>
<dbReference type="GO" id="GO:0016832">
    <property type="term" value="F:aldehyde-lyase activity"/>
    <property type="evidence" value="ECO:0007669"/>
    <property type="project" value="InterPro"/>
</dbReference>
<comment type="cofactor">
    <cofactor evidence="2">
        <name>Zn(2+)</name>
        <dbReference type="ChEBI" id="CHEBI:29105"/>
    </cofactor>
    <text evidence="2">Binds 2 Zn(2+) ions per subunit. One is catalytic and the other provides a structural contribution.</text>
</comment>
<feature type="binding site" evidence="2">
    <location>
        <position position="83"/>
    </location>
    <ligand>
        <name>Zn(2+)</name>
        <dbReference type="ChEBI" id="CHEBI:29105"/>
        <label>1</label>
        <note>catalytic</note>
    </ligand>
</feature>
<dbReference type="PANTHER" id="PTHR30304:SF0">
    <property type="entry name" value="D-TAGATOSE-1,6-BISPHOSPHATE ALDOLASE SUBUNIT GATY-RELATED"/>
    <property type="match status" value="1"/>
</dbReference>
<feature type="binding site" evidence="2">
    <location>
        <position position="104"/>
    </location>
    <ligand>
        <name>Zn(2+)</name>
        <dbReference type="ChEBI" id="CHEBI:29105"/>
        <label>2</label>
    </ligand>
</feature>
<dbReference type="PANTHER" id="PTHR30304">
    <property type="entry name" value="D-TAGATOSE-1,6-BISPHOSPHATE ALDOLASE"/>
    <property type="match status" value="1"/>
</dbReference>
<dbReference type="InterPro" id="IPR000771">
    <property type="entry name" value="FBA_II"/>
</dbReference>
<dbReference type="GO" id="GO:0008270">
    <property type="term" value="F:zinc ion binding"/>
    <property type="evidence" value="ECO:0007669"/>
    <property type="project" value="InterPro"/>
</dbReference>
<feature type="binding site" evidence="2">
    <location>
        <position position="180"/>
    </location>
    <ligand>
        <name>Zn(2+)</name>
        <dbReference type="ChEBI" id="CHEBI:29105"/>
        <label>1</label>
        <note>catalytic</note>
    </ligand>
</feature>
<feature type="binding site" evidence="2">
    <location>
        <position position="208"/>
    </location>
    <ligand>
        <name>Zn(2+)</name>
        <dbReference type="ChEBI" id="CHEBI:29105"/>
        <label>1</label>
        <note>catalytic</note>
    </ligand>
</feature>
<dbReference type="InterPro" id="IPR013785">
    <property type="entry name" value="Aldolase_TIM"/>
</dbReference>
<dbReference type="CDD" id="cd00947">
    <property type="entry name" value="TBP_aldolase_IIB"/>
    <property type="match status" value="1"/>
</dbReference>
<dbReference type="NCBIfam" id="TIGR00167">
    <property type="entry name" value="cbbA"/>
    <property type="match status" value="1"/>
</dbReference>
<dbReference type="PIRSF" id="PIRSF001359">
    <property type="entry name" value="F_bP_aldolase_II"/>
    <property type="match status" value="1"/>
</dbReference>
<accession>A0A429ZVY4</accession>
<dbReference type="PROSITE" id="PS00806">
    <property type="entry name" value="ALDOLASE_CLASS_II_2"/>
    <property type="match status" value="1"/>
</dbReference>
<keyword evidence="4" id="KW-1185">Reference proteome</keyword>
<gene>
    <name evidence="3" type="ORF">CBF35_00955</name>
</gene>
<name>A0A429ZVY4_9ENTE</name>
<sequence>MVLVDSKALFEKARAEGYAIPACNFFDLDSARSYVAVAERENRPLILALAEAHLDMISLAEGALIGKYLGERASVPVVLHLDHGQTLSVIKEAIDLGFTSVMIDKSESSFAENVAITKEVVAMAHAKNVVVEAEIGHVGSGENYENHEVKDSIYTEVAEAVAFVEQTQVDSLAVSIGTAHGSYVGTPEISFERLKEISEVVNIPLVLHGGSSSGDENLNKCATSGIEKINIFSDFITGALKEIETSKPADFFTLKKIANQSIEATLSHYYQVFETKEG</sequence>
<dbReference type="EMBL" id="NGJU01000001">
    <property type="protein sequence ID" value="RST97892.1"/>
    <property type="molecule type" value="Genomic_DNA"/>
</dbReference>
<dbReference type="Gene3D" id="3.20.20.70">
    <property type="entry name" value="Aldolase class I"/>
    <property type="match status" value="1"/>
</dbReference>
<dbReference type="Pfam" id="PF01116">
    <property type="entry name" value="F_bP_aldolase"/>
    <property type="match status" value="1"/>
</dbReference>
<keyword evidence="2" id="KW-0862">Zinc</keyword>